<dbReference type="Pfam" id="PF01183">
    <property type="entry name" value="Glyco_hydro_25"/>
    <property type="match status" value="1"/>
</dbReference>
<dbReference type="Gene3D" id="3.20.20.80">
    <property type="entry name" value="Glycosidases"/>
    <property type="match status" value="1"/>
</dbReference>
<evidence type="ECO:0000313" key="4">
    <source>
        <dbReference type="EMBL" id="KGJ01991.1"/>
    </source>
</evidence>
<evidence type="ECO:0000256" key="1">
    <source>
        <dbReference type="ARBA" id="ARBA00010646"/>
    </source>
</evidence>
<dbReference type="EMBL" id="JRKS01000080">
    <property type="protein sequence ID" value="KGJ01991.1"/>
    <property type="molecule type" value="Genomic_DNA"/>
</dbReference>
<dbReference type="SUPFAM" id="SSF51445">
    <property type="entry name" value="(Trans)glycosidases"/>
    <property type="match status" value="1"/>
</dbReference>
<comment type="caution">
    <text evidence="4">The sequence shown here is derived from an EMBL/GenBank/DDBJ whole genome shotgun (WGS) entry which is preliminary data.</text>
</comment>
<proteinExistence type="inferred from homology"/>
<protein>
    <submittedName>
        <fullName evidence="4">Glycoside hydrolase</fullName>
    </submittedName>
</protein>
<reference evidence="4 5" key="1">
    <citation type="submission" date="2014-09" db="EMBL/GenBank/DDBJ databases">
        <authorList>
            <person name="McGinnis J.M."/>
            <person name="Wolfgang W.J."/>
        </authorList>
    </citation>
    <scope>NUCLEOTIDE SEQUENCE [LARGE SCALE GENOMIC DNA]</scope>
    <source>
        <strain evidence="4 5">HAMBI 3106</strain>
    </source>
</reference>
<comment type="similarity">
    <text evidence="1">Belongs to the glycosyl hydrolase 25 family.</text>
</comment>
<name>A0A099EVH4_9RHOB</name>
<sequence length="271" mass="29872">MRAVALVAVTALAACGGGPARRVVTDTSIGSGRSVQGGFVAGTVPQLGDSAPHVWTSGHPYNHQVHGVDVSRYQGSVDWNTARNAGISFAFIKATEGGDHSDPAFPTYWAQTRAAGIPRGAYHFYYFCRSGAEQAAWFIANVPRERGALPPVIDLEWNHQSRSCPHRPGPAEVHREVGQMVEILHRHYGQRPILYVTVDFYRDTGIGRLNAEFWLRSVADHPRGTYPGQPWTFWQYTGTGTAPGFRGNVDLNAFAGSRAQWNRWLATRSQR</sequence>
<evidence type="ECO:0000313" key="5">
    <source>
        <dbReference type="Proteomes" id="UP000029917"/>
    </source>
</evidence>
<evidence type="ECO:0000256" key="3">
    <source>
        <dbReference type="ARBA" id="ARBA00023295"/>
    </source>
</evidence>
<dbReference type="STRING" id="690417.IC63_15560"/>
<dbReference type="GO" id="GO:0009253">
    <property type="term" value="P:peptidoglycan catabolic process"/>
    <property type="evidence" value="ECO:0007669"/>
    <property type="project" value="InterPro"/>
</dbReference>
<accession>A0A099EVH4</accession>
<keyword evidence="2 4" id="KW-0378">Hydrolase</keyword>
<dbReference type="PROSITE" id="PS51257">
    <property type="entry name" value="PROKAR_LIPOPROTEIN"/>
    <property type="match status" value="1"/>
</dbReference>
<dbReference type="PANTHER" id="PTHR34135:SF2">
    <property type="entry name" value="LYSOZYME"/>
    <property type="match status" value="1"/>
</dbReference>
<dbReference type="InterPro" id="IPR018077">
    <property type="entry name" value="Glyco_hydro_fam25_subgr"/>
</dbReference>
<dbReference type="GO" id="GO:0016998">
    <property type="term" value="P:cell wall macromolecule catabolic process"/>
    <property type="evidence" value="ECO:0007669"/>
    <property type="project" value="InterPro"/>
</dbReference>
<dbReference type="AlphaFoldDB" id="A0A099EVH4"/>
<reference evidence="4 5" key="2">
    <citation type="submission" date="2014-10" db="EMBL/GenBank/DDBJ databases">
        <title>Paracoccus sanguinis sp. nov., isolated from clinical specimens of New York State patients.</title>
        <authorList>
            <person name="Mingle L.A."/>
            <person name="Cole J.A."/>
            <person name="Lapierre P."/>
            <person name="Musser K.A."/>
        </authorList>
    </citation>
    <scope>NUCLEOTIDE SEQUENCE [LARGE SCALE GENOMIC DNA]</scope>
    <source>
        <strain evidence="4 5">HAMBI 3106</strain>
    </source>
</reference>
<dbReference type="GO" id="GO:0016052">
    <property type="term" value="P:carbohydrate catabolic process"/>
    <property type="evidence" value="ECO:0007669"/>
    <property type="project" value="TreeGrafter"/>
</dbReference>
<dbReference type="SMART" id="SM00641">
    <property type="entry name" value="Glyco_25"/>
    <property type="match status" value="1"/>
</dbReference>
<dbReference type="CDD" id="cd06413">
    <property type="entry name" value="GH25_muramidase_1"/>
    <property type="match status" value="1"/>
</dbReference>
<dbReference type="PANTHER" id="PTHR34135">
    <property type="entry name" value="LYSOZYME"/>
    <property type="match status" value="1"/>
</dbReference>
<dbReference type="Proteomes" id="UP000029917">
    <property type="component" value="Unassembled WGS sequence"/>
</dbReference>
<dbReference type="PROSITE" id="PS51904">
    <property type="entry name" value="GLYCOSYL_HYDROL_F25_2"/>
    <property type="match status" value="1"/>
</dbReference>
<keyword evidence="5" id="KW-1185">Reference proteome</keyword>
<dbReference type="OrthoDB" id="9798192at2"/>
<evidence type="ECO:0000256" key="2">
    <source>
        <dbReference type="ARBA" id="ARBA00022801"/>
    </source>
</evidence>
<gene>
    <name evidence="4" type="ORF">IC63_15560</name>
</gene>
<dbReference type="GO" id="GO:0003796">
    <property type="term" value="F:lysozyme activity"/>
    <property type="evidence" value="ECO:0007669"/>
    <property type="project" value="InterPro"/>
</dbReference>
<keyword evidence="3" id="KW-0326">Glycosidase</keyword>
<dbReference type="InterPro" id="IPR002053">
    <property type="entry name" value="Glyco_hydro_25"/>
</dbReference>
<dbReference type="InterPro" id="IPR017853">
    <property type="entry name" value="GH"/>
</dbReference>
<organism evidence="4 5">
    <name type="scientific">Paracoccus sphaerophysae</name>
    <dbReference type="NCBI Taxonomy" id="690417"/>
    <lineage>
        <taxon>Bacteria</taxon>
        <taxon>Pseudomonadati</taxon>
        <taxon>Pseudomonadota</taxon>
        <taxon>Alphaproteobacteria</taxon>
        <taxon>Rhodobacterales</taxon>
        <taxon>Paracoccaceae</taxon>
        <taxon>Paracoccus</taxon>
    </lineage>
</organism>